<accession>A0AAP5P4H8</accession>
<dbReference type="EMBL" id="JARQDL010000003">
    <property type="protein sequence ID" value="MDT2945239.1"/>
    <property type="molecule type" value="Genomic_DNA"/>
</dbReference>
<dbReference type="AlphaFoldDB" id="A0AAP5P4H8"/>
<organism evidence="1 2">
    <name type="scientific">Lactococcus lactis</name>
    <dbReference type="NCBI Taxonomy" id="1358"/>
    <lineage>
        <taxon>Bacteria</taxon>
        <taxon>Bacillati</taxon>
        <taxon>Bacillota</taxon>
        <taxon>Bacilli</taxon>
        <taxon>Lactobacillales</taxon>
        <taxon>Streptococcaceae</taxon>
        <taxon>Lactococcus</taxon>
    </lineage>
</organism>
<comment type="caution">
    <text evidence="1">The sequence shown here is derived from an EMBL/GenBank/DDBJ whole genome shotgun (WGS) entry which is preliminary data.</text>
</comment>
<evidence type="ECO:0000313" key="1">
    <source>
        <dbReference type="EMBL" id="MDT2945239.1"/>
    </source>
</evidence>
<evidence type="ECO:0000313" key="2">
    <source>
        <dbReference type="Proteomes" id="UP001250218"/>
    </source>
</evidence>
<name>A0AAP5P4H8_9LACT</name>
<protein>
    <recommendedName>
        <fullName evidence="3">Abortive infection protein AbiGI</fullName>
    </recommendedName>
</protein>
<dbReference type="Proteomes" id="UP001250218">
    <property type="component" value="Unassembled WGS sequence"/>
</dbReference>
<sequence>MMTNKEKILEIAKKNNGIILTNQVTEAKIPRAVLINMVNEEILFPVQRGIYVTDEGYIDDFYLLQARFPKGIFSHETALYLQGYSDRAPILPTMTFKYGTSTSRMKGEIRPVIVSSDFELGRIEIEKNGSKLIIYDVERTLVDLLKPRYDTDFEQFIPAIKRYTASKDKDINKLFKYAQHFGLEVELQKYIGGLL</sequence>
<proteinExistence type="predicted"/>
<dbReference type="RefSeq" id="WP_195935341.1">
    <property type="nucleotide sequence ID" value="NZ_JADPDJ010000001.1"/>
</dbReference>
<gene>
    <name evidence="1" type="ORF">P7I04_04185</name>
</gene>
<reference evidence="1" key="1">
    <citation type="submission" date="2023-03" db="EMBL/GenBank/DDBJ databases">
        <authorList>
            <person name="Shen W."/>
            <person name="Cai J."/>
        </authorList>
    </citation>
    <scope>NUCLEOTIDE SEQUENCE</scope>
    <source>
        <strain evidence="1">Y37</strain>
    </source>
</reference>
<evidence type="ECO:0008006" key="3">
    <source>
        <dbReference type="Google" id="ProtNLM"/>
    </source>
</evidence>